<protein>
    <submittedName>
        <fullName evidence="5">Uncharacterized protein</fullName>
    </submittedName>
</protein>
<evidence type="ECO:0000256" key="4">
    <source>
        <dbReference type="ARBA" id="ARBA00023002"/>
    </source>
</evidence>
<reference evidence="5" key="1">
    <citation type="journal article" date="2010" name="Science">
        <title>Plasticity of animal genome architecture unmasked by rapid evolution of a pelagic tunicate.</title>
        <authorList>
            <person name="Denoeud F."/>
            <person name="Henriet S."/>
            <person name="Mungpakdee S."/>
            <person name="Aury J.M."/>
            <person name="Da Silva C."/>
            <person name="Brinkmann H."/>
            <person name="Mikhaleva J."/>
            <person name="Olsen L.C."/>
            <person name="Jubin C."/>
            <person name="Canestro C."/>
            <person name="Bouquet J.M."/>
            <person name="Danks G."/>
            <person name="Poulain J."/>
            <person name="Campsteijn C."/>
            <person name="Adamski M."/>
            <person name="Cross I."/>
            <person name="Yadetie F."/>
            <person name="Muffato M."/>
            <person name="Louis A."/>
            <person name="Butcher S."/>
            <person name="Tsagkogeorga G."/>
            <person name="Konrad A."/>
            <person name="Singh S."/>
            <person name="Jensen M.F."/>
            <person name="Cong E.H."/>
            <person name="Eikeseth-Otteraa H."/>
            <person name="Noel B."/>
            <person name="Anthouard V."/>
            <person name="Porcel B.M."/>
            <person name="Kachouri-Lafond R."/>
            <person name="Nishino A."/>
            <person name="Ugolini M."/>
            <person name="Chourrout P."/>
            <person name="Nishida H."/>
            <person name="Aasland R."/>
            <person name="Huzurbazar S."/>
            <person name="Westhof E."/>
            <person name="Delsuc F."/>
            <person name="Lehrach H."/>
            <person name="Reinhardt R."/>
            <person name="Weissenbach J."/>
            <person name="Roy S.W."/>
            <person name="Artiguenave F."/>
            <person name="Postlethwait J.H."/>
            <person name="Manak J.R."/>
            <person name="Thompson E.M."/>
            <person name="Jaillon O."/>
            <person name="Du Pasquier L."/>
            <person name="Boudinot P."/>
            <person name="Liberles D.A."/>
            <person name="Volff J.N."/>
            <person name="Philippe H."/>
            <person name="Lenhard B."/>
            <person name="Roest Crollius H."/>
            <person name="Wincker P."/>
            <person name="Chourrout D."/>
        </authorList>
    </citation>
    <scope>NUCLEOTIDE SEQUENCE [LARGE SCALE GENOMIC DNA]</scope>
</reference>
<gene>
    <name evidence="5" type="ORF">GSOID_T00010235001</name>
</gene>
<dbReference type="Gene3D" id="3.30.9.10">
    <property type="entry name" value="D-Amino Acid Oxidase, subunit A, domain 2"/>
    <property type="match status" value="1"/>
</dbReference>
<keyword evidence="3" id="KW-0274">FAD</keyword>
<evidence type="ECO:0000256" key="3">
    <source>
        <dbReference type="ARBA" id="ARBA00022827"/>
    </source>
</evidence>
<dbReference type="AlphaFoldDB" id="E4XFM9"/>
<dbReference type="OrthoDB" id="498204at2759"/>
<evidence type="ECO:0000256" key="1">
    <source>
        <dbReference type="ARBA" id="ARBA00001974"/>
    </source>
</evidence>
<dbReference type="PANTHER" id="PTHR43104">
    <property type="entry name" value="L-2-HYDROXYGLUTARATE DEHYDROGENASE, MITOCHONDRIAL"/>
    <property type="match status" value="1"/>
</dbReference>
<keyword evidence="4" id="KW-0560">Oxidoreductase</keyword>
<evidence type="ECO:0000313" key="5">
    <source>
        <dbReference type="EMBL" id="CBY24375.1"/>
    </source>
</evidence>
<comment type="cofactor">
    <cofactor evidence="1">
        <name>FAD</name>
        <dbReference type="ChEBI" id="CHEBI:57692"/>
    </cofactor>
</comment>
<dbReference type="InParanoid" id="E4XFM9"/>
<dbReference type="GO" id="GO:0047545">
    <property type="term" value="F:(S)-2-hydroxyglutarate dehydrogenase activity"/>
    <property type="evidence" value="ECO:0007669"/>
    <property type="project" value="TreeGrafter"/>
</dbReference>
<organism evidence="5">
    <name type="scientific">Oikopleura dioica</name>
    <name type="common">Tunicate</name>
    <dbReference type="NCBI Taxonomy" id="34765"/>
    <lineage>
        <taxon>Eukaryota</taxon>
        <taxon>Metazoa</taxon>
        <taxon>Chordata</taxon>
        <taxon>Tunicata</taxon>
        <taxon>Appendicularia</taxon>
        <taxon>Copelata</taxon>
        <taxon>Oikopleuridae</taxon>
        <taxon>Oikopleura</taxon>
    </lineage>
</organism>
<dbReference type="PANTHER" id="PTHR43104:SF2">
    <property type="entry name" value="L-2-HYDROXYGLUTARATE DEHYDROGENASE, MITOCHONDRIAL"/>
    <property type="match status" value="1"/>
</dbReference>
<accession>E4XFM9</accession>
<proteinExistence type="predicted"/>
<evidence type="ECO:0000313" key="6">
    <source>
        <dbReference type="Proteomes" id="UP000001307"/>
    </source>
</evidence>
<keyword evidence="6" id="KW-1185">Reference proteome</keyword>
<evidence type="ECO:0000256" key="2">
    <source>
        <dbReference type="ARBA" id="ARBA00022630"/>
    </source>
</evidence>
<name>E4XFM9_OIKDI</name>
<keyword evidence="2" id="KW-0285">Flavoprotein</keyword>
<dbReference type="EMBL" id="FN653045">
    <property type="protein sequence ID" value="CBY24375.1"/>
    <property type="molecule type" value="Genomic_DNA"/>
</dbReference>
<dbReference type="Proteomes" id="UP000001307">
    <property type="component" value="Unassembled WGS sequence"/>
</dbReference>
<sequence length="177" mass="19687">MAPDKAKWINGNIYPVPNPKFPFLGVHYTPRMNGDVWLGPNAVLCMKREGYKLFDFDLKDCLDIARFPGIYKLVLKNLGAGMGELWRTFNLSAQLKDLQRFVPELQREDIMRGPAGVRAQAMDYSGALVDDFIFDQGTGPLASRMLHVRNAPSPACTASLAIAEMVGDEVDAKLLKL</sequence>